<proteinExistence type="predicted"/>
<feature type="domain" description="Yeast cell wall synthesis Kre9/Knh1-like N-terminal" evidence="3">
    <location>
        <begin position="52"/>
        <end position="139"/>
    </location>
</feature>
<protein>
    <recommendedName>
        <fullName evidence="3">Yeast cell wall synthesis Kre9/Knh1-like N-terminal domain-containing protein</fullName>
    </recommendedName>
</protein>
<name>A0A4S4LFC9_9AGAM</name>
<dbReference type="Proteomes" id="UP000308199">
    <property type="component" value="Unassembled WGS sequence"/>
</dbReference>
<evidence type="ECO:0000259" key="3">
    <source>
        <dbReference type="Pfam" id="PF10342"/>
    </source>
</evidence>
<dbReference type="InterPro" id="IPR018466">
    <property type="entry name" value="Kre9/Knh1-like_N"/>
</dbReference>
<dbReference type="OrthoDB" id="2317741at2759"/>
<evidence type="ECO:0000256" key="2">
    <source>
        <dbReference type="SAM" id="SignalP"/>
    </source>
</evidence>
<evidence type="ECO:0000256" key="1">
    <source>
        <dbReference type="ARBA" id="ARBA00022729"/>
    </source>
</evidence>
<gene>
    <name evidence="4" type="ORF">EW145_g2705</name>
</gene>
<keyword evidence="1 2" id="KW-0732">Signal</keyword>
<accession>A0A4S4LFC9</accession>
<evidence type="ECO:0000313" key="5">
    <source>
        <dbReference type="Proteomes" id="UP000308199"/>
    </source>
</evidence>
<organism evidence="4 5">
    <name type="scientific">Phellinidium pouzarii</name>
    <dbReference type="NCBI Taxonomy" id="167371"/>
    <lineage>
        <taxon>Eukaryota</taxon>
        <taxon>Fungi</taxon>
        <taxon>Dikarya</taxon>
        <taxon>Basidiomycota</taxon>
        <taxon>Agaricomycotina</taxon>
        <taxon>Agaricomycetes</taxon>
        <taxon>Hymenochaetales</taxon>
        <taxon>Hymenochaetaceae</taxon>
        <taxon>Phellinidium</taxon>
    </lineage>
</organism>
<dbReference type="AlphaFoldDB" id="A0A4S4LFC9"/>
<evidence type="ECO:0000313" key="4">
    <source>
        <dbReference type="EMBL" id="THH08460.1"/>
    </source>
</evidence>
<comment type="caution">
    <text evidence="4">The sequence shown here is derived from an EMBL/GenBank/DDBJ whole genome shotgun (WGS) entry which is preliminary data.</text>
</comment>
<reference evidence="4 5" key="1">
    <citation type="submission" date="2019-02" db="EMBL/GenBank/DDBJ databases">
        <title>Genome sequencing of the rare red list fungi Phellinidium pouzarii.</title>
        <authorList>
            <person name="Buettner E."/>
            <person name="Kellner H."/>
        </authorList>
    </citation>
    <scope>NUCLEOTIDE SEQUENCE [LARGE SCALE GENOMIC DNA]</scope>
    <source>
        <strain evidence="4 5">DSM 108285</strain>
    </source>
</reference>
<sequence length="156" mass="16554">MTRSTSFTGGFVSVLVFALTALIAVDTACAKAIPFASPQMAKRDVWAPLITSPEESDVWKVGDTVQVTWSTANPPAQVTNSNGMLALRNSNGFVQGAGGLAEPLAGNFSLYDGKIEVQVPDVPARDDYQVVLFGDSGNESPIFTIMNPMLALDIPF</sequence>
<dbReference type="EMBL" id="SGPK01000099">
    <property type="protein sequence ID" value="THH08460.1"/>
    <property type="molecule type" value="Genomic_DNA"/>
</dbReference>
<feature type="signal peptide" evidence="2">
    <location>
        <begin position="1"/>
        <end position="30"/>
    </location>
</feature>
<feature type="chain" id="PRO_5020486452" description="Yeast cell wall synthesis Kre9/Knh1-like N-terminal domain-containing protein" evidence="2">
    <location>
        <begin position="31"/>
        <end position="156"/>
    </location>
</feature>
<keyword evidence="5" id="KW-1185">Reference proteome</keyword>
<dbReference type="Pfam" id="PF10342">
    <property type="entry name" value="Kre9_KNH"/>
    <property type="match status" value="1"/>
</dbReference>